<dbReference type="SUPFAM" id="SSF53448">
    <property type="entry name" value="Nucleotide-diphospho-sugar transferases"/>
    <property type="match status" value="1"/>
</dbReference>
<dbReference type="Gene3D" id="3.90.550.10">
    <property type="entry name" value="Spore Coat Polysaccharide Biosynthesis Protein SpsA, Chain A"/>
    <property type="match status" value="1"/>
</dbReference>
<name>A0A223P426_9SPHI</name>
<dbReference type="KEGG" id="muc:MuYL_4907"/>
<dbReference type="AlphaFoldDB" id="A0A223P426"/>
<sequence length="341" mass="38267">MDNDFLGKGLMDQVDNSKPLVSIIIPLYNAEAYIADTIQSALDQSWPNKELIIINDSSTDNSLAIAAQYNAANVKVLTQENKGASAARNYGLREAKGKYIQFLDADDLLSPDKIEGQMNSLNGSLTHVGLCRVVHFENGEDYHKIALKDDDWFCEDSDNPVDFLLKLHAGDEVMPGYGSMVQPNSWITPRALIDEAGMWNEFRCPDDDGEFFCRVLLASKGVRYSAAGTNYYRKHKHNNTLSGQKSLAAFESMLLSVDLKYGYLKAKLNDPVLERIFARHYWEIGVAAFPKYRQLSQTAIAKATAFGYNGKKYKAGPLTTLLANLFGWRLARTITYLRYKM</sequence>
<dbReference type="InterPro" id="IPR001173">
    <property type="entry name" value="Glyco_trans_2-like"/>
</dbReference>
<gene>
    <name evidence="2" type="ORF">MuYL_4907</name>
</gene>
<dbReference type="CDD" id="cd00761">
    <property type="entry name" value="Glyco_tranf_GTA_type"/>
    <property type="match status" value="1"/>
</dbReference>
<dbReference type="GO" id="GO:0016758">
    <property type="term" value="F:hexosyltransferase activity"/>
    <property type="evidence" value="ECO:0007669"/>
    <property type="project" value="UniProtKB-ARBA"/>
</dbReference>
<dbReference type="InterPro" id="IPR029044">
    <property type="entry name" value="Nucleotide-diphossugar_trans"/>
</dbReference>
<dbReference type="EMBL" id="CP022743">
    <property type="protein sequence ID" value="ASU36790.1"/>
    <property type="molecule type" value="Genomic_DNA"/>
</dbReference>
<reference evidence="2 3" key="1">
    <citation type="submission" date="2017-08" db="EMBL/GenBank/DDBJ databases">
        <title>Complete genome sequence of Mucilaginibacter sp. strain BJC16-A31.</title>
        <authorList>
            <consortium name="Henan University of Science and Technology"/>
            <person name="You X."/>
        </authorList>
    </citation>
    <scope>NUCLEOTIDE SEQUENCE [LARGE SCALE GENOMIC DNA]</scope>
    <source>
        <strain evidence="2 3">BJC16-A31</strain>
    </source>
</reference>
<evidence type="ECO:0000259" key="1">
    <source>
        <dbReference type="Pfam" id="PF00535"/>
    </source>
</evidence>
<dbReference type="PANTHER" id="PTHR22916:SF3">
    <property type="entry name" value="UDP-GLCNAC:BETAGAL BETA-1,3-N-ACETYLGLUCOSAMINYLTRANSFERASE-LIKE PROTEIN 1"/>
    <property type="match status" value="1"/>
</dbReference>
<accession>A0A223P426</accession>
<evidence type="ECO:0000313" key="3">
    <source>
        <dbReference type="Proteomes" id="UP000215002"/>
    </source>
</evidence>
<dbReference type="OrthoDB" id="597270at2"/>
<dbReference type="PANTHER" id="PTHR22916">
    <property type="entry name" value="GLYCOSYLTRANSFERASE"/>
    <property type="match status" value="1"/>
</dbReference>
<dbReference type="RefSeq" id="WP_094572757.1">
    <property type="nucleotide sequence ID" value="NZ_CP022743.1"/>
</dbReference>
<keyword evidence="3" id="KW-1185">Reference proteome</keyword>
<proteinExistence type="predicted"/>
<protein>
    <recommendedName>
        <fullName evidence="1">Glycosyltransferase 2-like domain-containing protein</fullName>
    </recommendedName>
</protein>
<evidence type="ECO:0000313" key="2">
    <source>
        <dbReference type="EMBL" id="ASU36790.1"/>
    </source>
</evidence>
<dbReference type="Pfam" id="PF00535">
    <property type="entry name" value="Glycos_transf_2"/>
    <property type="match status" value="1"/>
</dbReference>
<feature type="domain" description="Glycosyltransferase 2-like" evidence="1">
    <location>
        <begin position="22"/>
        <end position="145"/>
    </location>
</feature>
<dbReference type="Proteomes" id="UP000215002">
    <property type="component" value="Chromosome"/>
</dbReference>
<organism evidence="2 3">
    <name type="scientific">Mucilaginibacter xinganensis</name>
    <dbReference type="NCBI Taxonomy" id="1234841"/>
    <lineage>
        <taxon>Bacteria</taxon>
        <taxon>Pseudomonadati</taxon>
        <taxon>Bacteroidota</taxon>
        <taxon>Sphingobacteriia</taxon>
        <taxon>Sphingobacteriales</taxon>
        <taxon>Sphingobacteriaceae</taxon>
        <taxon>Mucilaginibacter</taxon>
    </lineage>
</organism>